<accession>A0A3S0WX78</accession>
<dbReference type="OrthoDB" id="9808564at2"/>
<dbReference type="AlphaFoldDB" id="A0A3S0WX78"/>
<dbReference type="SMART" id="SM00827">
    <property type="entry name" value="PKS_AT"/>
    <property type="match status" value="1"/>
</dbReference>
<dbReference type="Gene3D" id="3.40.366.10">
    <property type="entry name" value="Malonyl-Coenzyme A Acyl Carrier Protein, domain 2"/>
    <property type="match status" value="1"/>
</dbReference>
<protein>
    <submittedName>
        <fullName evidence="2">PfaD family polyunsaturated fatty acid/polyketide biosynthesis protein</fullName>
    </submittedName>
</protein>
<dbReference type="InterPro" id="IPR014043">
    <property type="entry name" value="Acyl_transferase_dom"/>
</dbReference>
<dbReference type="SUPFAM" id="SSF51395">
    <property type="entry name" value="FMN-linked oxidoreductases"/>
    <property type="match status" value="1"/>
</dbReference>
<dbReference type="NCBIfam" id="TIGR02814">
    <property type="entry name" value="pfaD_fam"/>
    <property type="match status" value="1"/>
</dbReference>
<keyword evidence="3" id="KW-1185">Reference proteome</keyword>
<organism evidence="2 3">
    <name type="scientific">Dyella choica</name>
    <dbReference type="NCBI Taxonomy" id="1927959"/>
    <lineage>
        <taxon>Bacteria</taxon>
        <taxon>Pseudomonadati</taxon>
        <taxon>Pseudomonadota</taxon>
        <taxon>Gammaproteobacteria</taxon>
        <taxon>Lysobacterales</taxon>
        <taxon>Rhodanobacteraceae</taxon>
        <taxon>Dyella</taxon>
    </lineage>
</organism>
<dbReference type="Proteomes" id="UP000274358">
    <property type="component" value="Unassembled WGS sequence"/>
</dbReference>
<gene>
    <name evidence="2" type="ORF">EKH80_07370</name>
</gene>
<dbReference type="Pfam" id="PF21607">
    <property type="entry name" value="FabD_helical_ins"/>
    <property type="match status" value="1"/>
</dbReference>
<dbReference type="Gene3D" id="3.20.20.70">
    <property type="entry name" value="Aldolase class I"/>
    <property type="match status" value="1"/>
</dbReference>
<sequence>MARELYERDTHFRATLRDSDQVVRARCGESVLDVLFAEGKSRNEPFNRLLHSHPAIFMVEYALAASLLHRGVRVDMVLGASLGATAAAAVAGYMDPDLALLAVVEQAIALEAHCTRGSMIAVVGERQRYLTPELLALCELAADNFATHSVLSLPEQHAAAVMAHLRQRGMAFQQLPVAFAFHSRWIDAAGQTYRTVLQDIERRQGELPMMCCATGKLLRRLSADYFWTAVREPILFQQAISSLESQGSHRYIDLSPDGTLATFLKHALPTGSVSQVHTVMSPFGSDMQRLERLTVPQHASASTTSVRENQHARSCTDVSVETESALTSTVREGRGRQKAAKPFRLDAGSLGSRIFRHRYGLHYAYMTGAMYRGIASADLVIRMGRAGLLSFFGAGGLSLRRIEAAIVRIQAELNTGQPYGMNLLANYDYPAQEMAVVELYLKSGISNVEAAAFMQMTPALVRFRLQGLRQSAKGDVICSHRIIAKVSRPEVARAFMSPPPTHILERLLEQGLVTAQQAEWSRRIPMSHDICVEADSGGHTDGGIAAVMMPPLLRMRDEMQRTHAYAEPICMGLAGGIGGPEAAAAAFMLGADFVATGSINQCTVEAGMSADGKSMLQEIDIHDTEYAPAGDMFEFGAQVQVMKKSVFFPARANKLLSLYQHYASLDEIPLRTRNQLEGSFFKRSFDQIWHETMSYLQSVKLEHEIAKAQANTKHKMALVFRWYFAYSTRIAIEGKGEDRVNYQIQTGPALGSFNQWVKGTELESWSNRRVDHIALKLMDATAAHLSRSFARFADS</sequence>
<dbReference type="InterPro" id="IPR016035">
    <property type="entry name" value="Acyl_Trfase/lysoPLipase"/>
</dbReference>
<dbReference type="InterPro" id="IPR014179">
    <property type="entry name" value="PfaD-like_TIM-barrel"/>
</dbReference>
<evidence type="ECO:0000313" key="3">
    <source>
        <dbReference type="Proteomes" id="UP000274358"/>
    </source>
</evidence>
<dbReference type="SUPFAM" id="SSF52151">
    <property type="entry name" value="FabD/lysophospholipase-like"/>
    <property type="match status" value="1"/>
</dbReference>
<dbReference type="InterPro" id="IPR001227">
    <property type="entry name" value="Ac_transferase_dom_sf"/>
</dbReference>
<evidence type="ECO:0000313" key="2">
    <source>
        <dbReference type="EMBL" id="RUL77681.1"/>
    </source>
</evidence>
<proteinExistence type="predicted"/>
<comment type="caution">
    <text evidence="2">The sequence shown here is derived from an EMBL/GenBank/DDBJ whole genome shotgun (WGS) entry which is preliminary data.</text>
</comment>
<dbReference type="Pfam" id="PF00698">
    <property type="entry name" value="Acyl_transf_1"/>
    <property type="match status" value="1"/>
</dbReference>
<name>A0A3S0WX78_9GAMM</name>
<dbReference type="CDD" id="cd04742">
    <property type="entry name" value="NPD_FabD"/>
    <property type="match status" value="1"/>
</dbReference>
<dbReference type="InterPro" id="IPR013785">
    <property type="entry name" value="Aldolase_TIM"/>
</dbReference>
<dbReference type="EMBL" id="RYYV01000004">
    <property type="protein sequence ID" value="RUL77681.1"/>
    <property type="molecule type" value="Genomic_DNA"/>
</dbReference>
<reference evidence="2 3" key="1">
    <citation type="submission" date="2018-12" db="EMBL/GenBank/DDBJ databases">
        <title>Dyella dinghuensis sp. nov. DHOA06 and Dyella choica sp. nov. 4M-K27, isolated from forest soil.</title>
        <authorList>
            <person name="Qiu L.-H."/>
            <person name="Gao Z.-H."/>
        </authorList>
    </citation>
    <scope>NUCLEOTIDE SEQUENCE [LARGE SCALE GENOMIC DNA]</scope>
    <source>
        <strain evidence="2 3">4M-K27</strain>
    </source>
</reference>
<dbReference type="InterPro" id="IPR049489">
    <property type="entry name" value="FabD-like_helical_ins"/>
</dbReference>
<dbReference type="PANTHER" id="PTHR32332:SF20">
    <property type="entry name" value="2-NITROPROPANE DIOXYGENASE-LIKE PROTEIN"/>
    <property type="match status" value="1"/>
</dbReference>
<evidence type="ECO:0000259" key="1">
    <source>
        <dbReference type="SMART" id="SM00827"/>
    </source>
</evidence>
<dbReference type="PANTHER" id="PTHR32332">
    <property type="entry name" value="2-NITROPROPANE DIOXYGENASE"/>
    <property type="match status" value="1"/>
</dbReference>
<dbReference type="GO" id="GO:0016740">
    <property type="term" value="F:transferase activity"/>
    <property type="evidence" value="ECO:0007669"/>
    <property type="project" value="InterPro"/>
</dbReference>
<feature type="domain" description="Malonyl-CoA:ACP transacylase (MAT)" evidence="1">
    <location>
        <begin position="1"/>
        <end position="287"/>
    </location>
</feature>